<dbReference type="GO" id="GO:0044732">
    <property type="term" value="C:mitotic spindle pole body"/>
    <property type="evidence" value="ECO:0007669"/>
    <property type="project" value="TreeGrafter"/>
</dbReference>
<evidence type="ECO:0000256" key="14">
    <source>
        <dbReference type="ARBA" id="ARBA00023306"/>
    </source>
</evidence>
<evidence type="ECO:0000256" key="1">
    <source>
        <dbReference type="ARBA" id="ARBA00004123"/>
    </source>
</evidence>
<comment type="subcellular location">
    <subcellularLocation>
        <location evidence="3">Chromosome</location>
        <location evidence="3">Centromere</location>
        <location evidence="3">Kinetochore</location>
    </subcellularLocation>
    <subcellularLocation>
        <location evidence="2">Cytoplasm</location>
        <location evidence="2">Cytoskeleton</location>
        <location evidence="2">Spindle</location>
    </subcellularLocation>
    <subcellularLocation>
        <location evidence="1">Nucleus</location>
    </subcellularLocation>
</comment>
<dbReference type="EMBL" id="JARJCW010000096">
    <property type="protein sequence ID" value="KAJ7194662.1"/>
    <property type="molecule type" value="Genomic_DNA"/>
</dbReference>
<accession>A0AAD6UTX1</accession>
<evidence type="ECO:0000256" key="4">
    <source>
        <dbReference type="ARBA" id="ARBA00010731"/>
    </source>
</evidence>
<evidence type="ECO:0000256" key="7">
    <source>
        <dbReference type="ARBA" id="ARBA00022490"/>
    </source>
</evidence>
<dbReference type="PANTHER" id="PTHR28200">
    <property type="entry name" value="DASH COMPLEX SUBUNIT ASK1"/>
    <property type="match status" value="1"/>
</dbReference>
<feature type="region of interest" description="Disordered" evidence="16">
    <location>
        <begin position="200"/>
        <end position="226"/>
    </location>
</feature>
<feature type="region of interest" description="Disordered" evidence="16">
    <location>
        <begin position="112"/>
        <end position="133"/>
    </location>
</feature>
<dbReference type="Proteomes" id="UP001219525">
    <property type="component" value="Unassembled WGS sequence"/>
</dbReference>
<comment type="caution">
    <text evidence="17">The sequence shown here is derived from an EMBL/GenBank/DDBJ whole genome shotgun (WGS) entry which is preliminary data.</text>
</comment>
<feature type="region of interest" description="Disordered" evidence="16">
    <location>
        <begin position="303"/>
        <end position="339"/>
    </location>
</feature>
<evidence type="ECO:0000256" key="5">
    <source>
        <dbReference type="ARBA" id="ARBA00014520"/>
    </source>
</evidence>
<comment type="similarity">
    <text evidence="4">Belongs to the DASH complex ASK1 family.</text>
</comment>
<evidence type="ECO:0000256" key="3">
    <source>
        <dbReference type="ARBA" id="ARBA00004629"/>
    </source>
</evidence>
<organism evidence="17 18">
    <name type="scientific">Mycena pura</name>
    <dbReference type="NCBI Taxonomy" id="153505"/>
    <lineage>
        <taxon>Eukaryota</taxon>
        <taxon>Fungi</taxon>
        <taxon>Dikarya</taxon>
        <taxon>Basidiomycota</taxon>
        <taxon>Agaricomycotina</taxon>
        <taxon>Agaricomycetes</taxon>
        <taxon>Agaricomycetidae</taxon>
        <taxon>Agaricales</taxon>
        <taxon>Marasmiineae</taxon>
        <taxon>Mycenaceae</taxon>
        <taxon>Mycena</taxon>
    </lineage>
</organism>
<proteinExistence type="inferred from homology"/>
<evidence type="ECO:0000256" key="9">
    <source>
        <dbReference type="ARBA" id="ARBA00022701"/>
    </source>
</evidence>
<keyword evidence="12" id="KW-0206">Cytoskeleton</keyword>
<dbReference type="InterPro" id="IPR013964">
    <property type="entry name" value="DASH_Ask1"/>
</dbReference>
<feature type="region of interest" description="Disordered" evidence="16">
    <location>
        <begin position="261"/>
        <end position="282"/>
    </location>
</feature>
<name>A0AAD6UTX1_9AGAR</name>
<evidence type="ECO:0000256" key="2">
    <source>
        <dbReference type="ARBA" id="ARBA00004186"/>
    </source>
</evidence>
<sequence length="647" mass="70288">MTSKPIHPNPPRWQPNPDPASIVVPGLDTSASMLDQIEQMEQLITIKLQNVDENFSKIHNVLATRILPAVKRYAAATKPVREAANFWVSFYEQAAQIRIPTYDDYSTVNEVPSERDDLASEAEYSSRVADRTVRHEEQSVAATENSFMPPHAAFTSSTPAMSRVGRSMEDTFAGDHSGAPSWSASLESPLTRLDREVQNFTREDSSHSSKLPPLHLGEPPVEQEEETVMLPRIDNRKGKGKVLAEPLLQSVLRHTLYSTTDVSLSAHSPTKGKLKTPVPAGLNPYLPQDTEPANWSGLVDLRRTPLSTPRKNPTDSDDDSFDGLPPGMSPPVLMSPARPPRSTAELQLLRGKTPAKEAAARIKNDLVREAQRQNSAKSRRVYGYPTSGGESSLSTVASPPSLSRYNKLDTDDSAVDTSLESVMHRVALDPPTWTPRGNTPALRLRPKPTASTFVRPDSQSAPTYLAPPTHPQLPAGQYEPRANIFSLPAATPLRYDAELGDDSFDSDSDSLDEVNNTAHPSAAFLMAQAASSSFDDDDSLESQDSLYQADAGALALEGIVDVHPFALARGGFVNAADNSFDESFDDGGLPREETVFGRPPARAQASRLSAQGELLMYGDEASVVPDTMQYGMAASSPTPHWSGGSRD</sequence>
<dbReference type="Pfam" id="PF08655">
    <property type="entry name" value="DASH_Ask1"/>
    <property type="match status" value="1"/>
</dbReference>
<keyword evidence="13" id="KW-0539">Nucleus</keyword>
<dbReference type="PANTHER" id="PTHR28200:SF1">
    <property type="entry name" value="DASH COMPLEX SUBUNIT ASK1"/>
    <property type="match status" value="1"/>
</dbReference>
<dbReference type="GO" id="GO:0051301">
    <property type="term" value="P:cell division"/>
    <property type="evidence" value="ECO:0007669"/>
    <property type="project" value="UniProtKB-KW"/>
</dbReference>
<evidence type="ECO:0000256" key="16">
    <source>
        <dbReference type="SAM" id="MobiDB-lite"/>
    </source>
</evidence>
<dbReference type="GO" id="GO:0008608">
    <property type="term" value="P:attachment of spindle microtubules to kinetochore"/>
    <property type="evidence" value="ECO:0007669"/>
    <property type="project" value="InterPro"/>
</dbReference>
<feature type="compositionally biased region" description="Polar residues" evidence="16">
    <location>
        <begin position="388"/>
        <end position="404"/>
    </location>
</feature>
<evidence type="ECO:0000256" key="10">
    <source>
        <dbReference type="ARBA" id="ARBA00022776"/>
    </source>
</evidence>
<keyword evidence="7" id="KW-0963">Cytoplasm</keyword>
<keyword evidence="18" id="KW-1185">Reference proteome</keyword>
<evidence type="ECO:0000313" key="17">
    <source>
        <dbReference type="EMBL" id="KAJ7194662.1"/>
    </source>
</evidence>
<evidence type="ECO:0000256" key="13">
    <source>
        <dbReference type="ARBA" id="ARBA00023242"/>
    </source>
</evidence>
<keyword evidence="8" id="KW-0132">Cell division</keyword>
<keyword evidence="11" id="KW-0995">Kinetochore</keyword>
<dbReference type="AlphaFoldDB" id="A0AAD6UTX1"/>
<keyword evidence="15" id="KW-0137">Centromere</keyword>
<evidence type="ECO:0000256" key="15">
    <source>
        <dbReference type="ARBA" id="ARBA00023328"/>
    </source>
</evidence>
<evidence type="ECO:0000256" key="6">
    <source>
        <dbReference type="ARBA" id="ARBA00022454"/>
    </source>
</evidence>
<keyword evidence="14" id="KW-0131">Cell cycle</keyword>
<reference evidence="17" key="1">
    <citation type="submission" date="2023-03" db="EMBL/GenBank/DDBJ databases">
        <title>Massive genome expansion in bonnet fungi (Mycena s.s.) driven by repeated elements and novel gene families across ecological guilds.</title>
        <authorList>
            <consortium name="Lawrence Berkeley National Laboratory"/>
            <person name="Harder C.B."/>
            <person name="Miyauchi S."/>
            <person name="Viragh M."/>
            <person name="Kuo A."/>
            <person name="Thoen E."/>
            <person name="Andreopoulos B."/>
            <person name="Lu D."/>
            <person name="Skrede I."/>
            <person name="Drula E."/>
            <person name="Henrissat B."/>
            <person name="Morin E."/>
            <person name="Kohler A."/>
            <person name="Barry K."/>
            <person name="LaButti K."/>
            <person name="Morin E."/>
            <person name="Salamov A."/>
            <person name="Lipzen A."/>
            <person name="Mereny Z."/>
            <person name="Hegedus B."/>
            <person name="Baldrian P."/>
            <person name="Stursova M."/>
            <person name="Weitz H."/>
            <person name="Taylor A."/>
            <person name="Grigoriev I.V."/>
            <person name="Nagy L.G."/>
            <person name="Martin F."/>
            <person name="Kauserud H."/>
        </authorList>
    </citation>
    <scope>NUCLEOTIDE SEQUENCE</scope>
    <source>
        <strain evidence="17">9144</strain>
    </source>
</reference>
<evidence type="ECO:0000256" key="12">
    <source>
        <dbReference type="ARBA" id="ARBA00023212"/>
    </source>
</evidence>
<evidence type="ECO:0000256" key="11">
    <source>
        <dbReference type="ARBA" id="ARBA00022838"/>
    </source>
</evidence>
<feature type="region of interest" description="Disordered" evidence="16">
    <location>
        <begin position="370"/>
        <end position="408"/>
    </location>
</feature>
<evidence type="ECO:0000256" key="8">
    <source>
        <dbReference type="ARBA" id="ARBA00022618"/>
    </source>
</evidence>
<evidence type="ECO:0000313" key="18">
    <source>
        <dbReference type="Proteomes" id="UP001219525"/>
    </source>
</evidence>
<dbReference type="GO" id="GO:0072686">
    <property type="term" value="C:mitotic spindle"/>
    <property type="evidence" value="ECO:0007669"/>
    <property type="project" value="InterPro"/>
</dbReference>
<keyword evidence="9" id="KW-0493">Microtubule</keyword>
<dbReference type="GO" id="GO:0042729">
    <property type="term" value="C:DASH complex"/>
    <property type="evidence" value="ECO:0007669"/>
    <property type="project" value="InterPro"/>
</dbReference>
<keyword evidence="10" id="KW-0498">Mitosis</keyword>
<gene>
    <name evidence="17" type="ORF">GGX14DRAFT_678157</name>
</gene>
<protein>
    <recommendedName>
        <fullName evidence="5">DASH complex subunit ASK1</fullName>
    </recommendedName>
</protein>
<keyword evidence="6" id="KW-0158">Chromosome</keyword>
<dbReference type="GO" id="GO:0005874">
    <property type="term" value="C:microtubule"/>
    <property type="evidence" value="ECO:0007669"/>
    <property type="project" value="UniProtKB-KW"/>
</dbReference>